<proteinExistence type="predicted"/>
<evidence type="ECO:0000313" key="1">
    <source>
        <dbReference type="EMBL" id="CCX31048.1"/>
    </source>
</evidence>
<accession>U4LGL3</accession>
<protein>
    <submittedName>
        <fullName evidence="1">Uncharacterized protein</fullName>
    </submittedName>
</protein>
<evidence type="ECO:0000313" key="2">
    <source>
        <dbReference type="Proteomes" id="UP000018144"/>
    </source>
</evidence>
<sequence>MWFTTNRQQNALGVPCSTRWRYPDVCVQIRQWSFDHYSPLKPSRRGCSPGSPD</sequence>
<keyword evidence="2" id="KW-1185">Reference proteome</keyword>
<name>U4LGL3_PYROM</name>
<organism evidence="1 2">
    <name type="scientific">Pyronema omphalodes (strain CBS 100304)</name>
    <name type="common">Pyronema confluens</name>
    <dbReference type="NCBI Taxonomy" id="1076935"/>
    <lineage>
        <taxon>Eukaryota</taxon>
        <taxon>Fungi</taxon>
        <taxon>Dikarya</taxon>
        <taxon>Ascomycota</taxon>
        <taxon>Pezizomycotina</taxon>
        <taxon>Pezizomycetes</taxon>
        <taxon>Pezizales</taxon>
        <taxon>Pyronemataceae</taxon>
        <taxon>Pyronema</taxon>
    </lineage>
</organism>
<gene>
    <name evidence="1" type="ORF">PCON_09876</name>
</gene>
<dbReference type="AlphaFoldDB" id="U4LGL3"/>
<dbReference type="Proteomes" id="UP000018144">
    <property type="component" value="Unassembled WGS sequence"/>
</dbReference>
<reference evidence="1 2" key="1">
    <citation type="journal article" date="2013" name="PLoS Genet.">
        <title>The genome and development-dependent transcriptomes of Pyronema confluens: a window into fungal evolution.</title>
        <authorList>
            <person name="Traeger S."/>
            <person name="Altegoer F."/>
            <person name="Freitag M."/>
            <person name="Gabaldon T."/>
            <person name="Kempken F."/>
            <person name="Kumar A."/>
            <person name="Marcet-Houben M."/>
            <person name="Poggeler S."/>
            <person name="Stajich J.E."/>
            <person name="Nowrousian M."/>
        </authorList>
    </citation>
    <scope>NUCLEOTIDE SEQUENCE [LARGE SCALE GENOMIC DNA]</scope>
    <source>
        <strain evidence="2">CBS 100304</strain>
        <tissue evidence="1">Vegetative mycelium</tissue>
    </source>
</reference>
<dbReference type="EMBL" id="HF935531">
    <property type="protein sequence ID" value="CCX31048.1"/>
    <property type="molecule type" value="Genomic_DNA"/>
</dbReference>